<feature type="compositionally biased region" description="Polar residues" evidence="1">
    <location>
        <begin position="87"/>
        <end position="104"/>
    </location>
</feature>
<proteinExistence type="predicted"/>
<accession>A0A1L7UJE5</accession>
<keyword evidence="3" id="KW-1185">Reference proteome</keyword>
<dbReference type="EMBL" id="FCQH01000021">
    <property type="protein sequence ID" value="CVL07887.1"/>
    <property type="molecule type" value="Genomic_DNA"/>
</dbReference>
<reference evidence="3" key="1">
    <citation type="journal article" date="2016" name="Genome Biol. Evol.">
        <title>Comparative 'omics' of the Fusarium fujikuroi species complex highlights differences in genetic potential and metabolite synthesis.</title>
        <authorList>
            <person name="Niehaus E.-M."/>
            <person name="Muensterkoetter M."/>
            <person name="Proctor R.H."/>
            <person name="Brown D.W."/>
            <person name="Sharon A."/>
            <person name="Idan Y."/>
            <person name="Oren-Young L."/>
            <person name="Sieber C.M."/>
            <person name="Novak O."/>
            <person name="Pencik A."/>
            <person name="Tarkowska D."/>
            <person name="Hromadova K."/>
            <person name="Freeman S."/>
            <person name="Maymon M."/>
            <person name="Elazar M."/>
            <person name="Youssef S.A."/>
            <person name="El-Shabrawy E.S.M."/>
            <person name="Shalaby A.B.A."/>
            <person name="Houterman P."/>
            <person name="Brock N.L."/>
            <person name="Burkhardt I."/>
            <person name="Tsavkelova E.A."/>
            <person name="Dickschat J.S."/>
            <person name="Galuszka P."/>
            <person name="Gueldener U."/>
            <person name="Tudzynski B."/>
        </authorList>
    </citation>
    <scope>NUCLEOTIDE SEQUENCE [LARGE SCALE GENOMIC DNA]</scope>
    <source>
        <strain evidence="3">MRC7560</strain>
    </source>
</reference>
<dbReference type="VEuPathDB" id="FungiDB:FMAN_09737"/>
<comment type="caution">
    <text evidence="2">The sequence shown here is derived from an EMBL/GenBank/DDBJ whole genome shotgun (WGS) entry which is preliminary data.</text>
</comment>
<gene>
    <name evidence="2" type="ORF">FMAN_09737</name>
</gene>
<sequence length="525" mass="59875">MSISPQQAWLEGLNFPSDQRWCKLDKQKIEFLDQTLDIVRSFNSFSDPEAYPSSSEEQSYYFLERQDEENTPLSGSSRHDVDGGEQRLTSSTYSHTDTQPQETSNLCHSTLQFHQQSDQLPGLVFHEYTNVTTDQINGDTEFAAQDTYASYGDRYQLRLPTCVLKQDEAELVRHFFSGFSDGFDLGDPDRPFSGWLSTRVLKYPRLLESILTIVSRHFGKGRTNPGCLDSAAEPLSERNPRLPNTSLNINCSMEEIHSVVDLLSRFAQSMEVRTAKYLVSSPSLGQANMMDRPTELFERESLPEAAWWANLRMEAYLAVVNQVPFPSYLDFLCAEKRGAPVDDKDWANLMLLHLTDIIRYCFSDNKDTEHYAALLKDITIWSETKPDSFDPIYTCNHPEKQVLPDIWLYSEPVAAGLQYYHLSRMLLMSHDPRLPKIGLARNRTMKQIEHEMKTDTKIVCAIAAGMGEASPTYLIACMAIALVGDLFDEHAEQDTLLCVLDNATNRFGWPTSYIKDSLKKTWGWL</sequence>
<feature type="region of interest" description="Disordered" evidence="1">
    <location>
        <begin position="67"/>
        <end position="104"/>
    </location>
</feature>
<dbReference type="AlphaFoldDB" id="A0A1L7UJE5"/>
<evidence type="ECO:0000313" key="3">
    <source>
        <dbReference type="Proteomes" id="UP000184255"/>
    </source>
</evidence>
<dbReference type="GeneID" id="65088996"/>
<name>A0A1L7UJE5_FUSMA</name>
<protein>
    <submittedName>
        <fullName evidence="2">Related to ARCA protein</fullName>
    </submittedName>
</protein>
<dbReference type="Proteomes" id="UP000184255">
    <property type="component" value="Unassembled WGS sequence"/>
</dbReference>
<dbReference type="RefSeq" id="XP_041690757.1">
    <property type="nucleotide sequence ID" value="XM_041825369.1"/>
</dbReference>
<evidence type="ECO:0000313" key="2">
    <source>
        <dbReference type="EMBL" id="CVL07887.1"/>
    </source>
</evidence>
<organism evidence="2 3">
    <name type="scientific">Fusarium mangiferae</name>
    <name type="common">Mango malformation disease fungus</name>
    <dbReference type="NCBI Taxonomy" id="192010"/>
    <lineage>
        <taxon>Eukaryota</taxon>
        <taxon>Fungi</taxon>
        <taxon>Dikarya</taxon>
        <taxon>Ascomycota</taxon>
        <taxon>Pezizomycotina</taxon>
        <taxon>Sordariomycetes</taxon>
        <taxon>Hypocreomycetidae</taxon>
        <taxon>Hypocreales</taxon>
        <taxon>Nectriaceae</taxon>
        <taxon>Fusarium</taxon>
        <taxon>Fusarium fujikuroi species complex</taxon>
    </lineage>
</organism>
<evidence type="ECO:0000256" key="1">
    <source>
        <dbReference type="SAM" id="MobiDB-lite"/>
    </source>
</evidence>